<dbReference type="EMBL" id="PFBO01000009">
    <property type="protein sequence ID" value="PIT90804.1"/>
    <property type="molecule type" value="Genomic_DNA"/>
</dbReference>
<evidence type="ECO:0000256" key="6">
    <source>
        <dbReference type="HAMAP-Rule" id="MF_01342"/>
    </source>
</evidence>
<evidence type="ECO:0000256" key="4">
    <source>
        <dbReference type="ARBA" id="ARBA00023274"/>
    </source>
</evidence>
<keyword evidence="4 6" id="KW-0687">Ribonucleoprotein</keyword>
<evidence type="ECO:0000256" key="2">
    <source>
        <dbReference type="ARBA" id="ARBA00022555"/>
    </source>
</evidence>
<dbReference type="Gene3D" id="3.90.1170.10">
    <property type="entry name" value="Ribosomal protein L10e/L16"/>
    <property type="match status" value="1"/>
</dbReference>
<dbReference type="AlphaFoldDB" id="A0A2M6WDI2"/>
<accession>A0A2M6WDI2</accession>
<dbReference type="InterPro" id="IPR000114">
    <property type="entry name" value="Ribosomal_uL16_bact-type"/>
</dbReference>
<dbReference type="GO" id="GO:0019843">
    <property type="term" value="F:rRNA binding"/>
    <property type="evidence" value="ECO:0007669"/>
    <property type="project" value="UniProtKB-UniRule"/>
</dbReference>
<dbReference type="SUPFAM" id="SSF54686">
    <property type="entry name" value="Ribosomal protein L16p/L10e"/>
    <property type="match status" value="1"/>
</dbReference>
<dbReference type="GO" id="GO:1990904">
    <property type="term" value="C:ribonucleoprotein complex"/>
    <property type="evidence" value="ECO:0007669"/>
    <property type="project" value="UniProtKB-KW"/>
</dbReference>
<keyword evidence="2 6" id="KW-0820">tRNA-binding</keyword>
<dbReference type="InterPro" id="IPR016180">
    <property type="entry name" value="Ribosomal_uL16_dom"/>
</dbReference>
<dbReference type="InterPro" id="IPR036920">
    <property type="entry name" value="Ribosomal_uL16_sf"/>
</dbReference>
<comment type="function">
    <text evidence="6 8">Binds 23S rRNA and is also seen to make contacts with the A and possibly P site tRNAs.</text>
</comment>
<evidence type="ECO:0000256" key="7">
    <source>
        <dbReference type="RuleBase" id="RU004413"/>
    </source>
</evidence>
<protein>
    <recommendedName>
        <fullName evidence="5 6">Large ribosomal subunit protein uL16</fullName>
    </recommendedName>
</protein>
<comment type="similarity">
    <text evidence="1 6 7">Belongs to the universal ribosomal protein uL16 family.</text>
</comment>
<gene>
    <name evidence="6" type="primary">rplP</name>
    <name evidence="9" type="ORF">COU22_00180</name>
</gene>
<dbReference type="Proteomes" id="UP000230543">
    <property type="component" value="Unassembled WGS sequence"/>
</dbReference>
<comment type="caution">
    <text evidence="9">The sequence shown here is derived from an EMBL/GenBank/DDBJ whole genome shotgun (WGS) entry which is preliminary data.</text>
</comment>
<dbReference type="GO" id="GO:0005840">
    <property type="term" value="C:ribosome"/>
    <property type="evidence" value="ECO:0007669"/>
    <property type="project" value="UniProtKB-KW"/>
</dbReference>
<dbReference type="GO" id="GO:0006412">
    <property type="term" value="P:translation"/>
    <property type="evidence" value="ECO:0007669"/>
    <property type="project" value="UniProtKB-UniRule"/>
</dbReference>
<evidence type="ECO:0000256" key="5">
    <source>
        <dbReference type="ARBA" id="ARBA00035198"/>
    </source>
</evidence>
<evidence type="ECO:0000313" key="9">
    <source>
        <dbReference type="EMBL" id="PIT90804.1"/>
    </source>
</evidence>
<keyword evidence="3 6" id="KW-0689">Ribosomal protein</keyword>
<sequence>MLAPKKVKHRKWHRTDKIKGKAGRKTTLSFGTYGLKAITASWVTARQIESARRVMTRYTQRGGKIWIRIFPDKPMTKKGSEVPMGKGKGAVDHYVAVVRAGTVMFEMAGVTKEMAEKAMTLAAYKLPVKCKFISK</sequence>
<dbReference type="PRINTS" id="PR00060">
    <property type="entry name" value="RIBOSOMALL16"/>
</dbReference>
<dbReference type="NCBIfam" id="TIGR01164">
    <property type="entry name" value="rplP_bact"/>
    <property type="match status" value="1"/>
</dbReference>
<dbReference type="GO" id="GO:0000049">
    <property type="term" value="F:tRNA binding"/>
    <property type="evidence" value="ECO:0007669"/>
    <property type="project" value="UniProtKB-KW"/>
</dbReference>
<dbReference type="PANTHER" id="PTHR12220">
    <property type="entry name" value="50S/60S RIBOSOMAL PROTEIN L16"/>
    <property type="match status" value="1"/>
</dbReference>
<keyword evidence="6 8" id="KW-0699">rRNA-binding</keyword>
<dbReference type="PANTHER" id="PTHR12220:SF13">
    <property type="entry name" value="LARGE RIBOSOMAL SUBUNIT PROTEIN UL16M"/>
    <property type="match status" value="1"/>
</dbReference>
<organism evidence="9 10">
    <name type="scientific">Candidatus Komeilibacteria bacterium CG10_big_fil_rev_8_21_14_0_10_41_13</name>
    <dbReference type="NCBI Taxonomy" id="1974476"/>
    <lineage>
        <taxon>Bacteria</taxon>
        <taxon>Candidatus Komeiliibacteriota</taxon>
    </lineage>
</organism>
<dbReference type="InterPro" id="IPR047873">
    <property type="entry name" value="Ribosomal_uL16"/>
</dbReference>
<reference evidence="10" key="1">
    <citation type="submission" date="2017-09" db="EMBL/GenBank/DDBJ databases">
        <title>Depth-based differentiation of microbial function through sediment-hosted aquifers and enrichment of novel symbionts in the deep terrestrial subsurface.</title>
        <authorList>
            <person name="Probst A.J."/>
            <person name="Ladd B."/>
            <person name="Jarett J.K."/>
            <person name="Geller-Mcgrath D.E."/>
            <person name="Sieber C.M.K."/>
            <person name="Emerson J.B."/>
            <person name="Anantharaman K."/>
            <person name="Thomas B.C."/>
            <person name="Malmstrom R."/>
            <person name="Stieglmeier M."/>
            <person name="Klingl A."/>
            <person name="Woyke T."/>
            <person name="Ryan C.M."/>
            <person name="Banfield J.F."/>
        </authorList>
    </citation>
    <scope>NUCLEOTIDE SEQUENCE [LARGE SCALE GENOMIC DNA]</scope>
</reference>
<dbReference type="Pfam" id="PF00252">
    <property type="entry name" value="Ribosomal_L16"/>
    <property type="match status" value="1"/>
</dbReference>
<comment type="subunit">
    <text evidence="6 8">Part of the 50S ribosomal subunit.</text>
</comment>
<dbReference type="HAMAP" id="MF_01342">
    <property type="entry name" value="Ribosomal_uL16"/>
    <property type="match status" value="1"/>
</dbReference>
<proteinExistence type="inferred from homology"/>
<evidence type="ECO:0000313" key="10">
    <source>
        <dbReference type="Proteomes" id="UP000230543"/>
    </source>
</evidence>
<evidence type="ECO:0000256" key="3">
    <source>
        <dbReference type="ARBA" id="ARBA00022980"/>
    </source>
</evidence>
<name>A0A2M6WDI2_9BACT</name>
<evidence type="ECO:0000256" key="1">
    <source>
        <dbReference type="ARBA" id="ARBA00008931"/>
    </source>
</evidence>
<dbReference type="GO" id="GO:0003735">
    <property type="term" value="F:structural constituent of ribosome"/>
    <property type="evidence" value="ECO:0007669"/>
    <property type="project" value="InterPro"/>
</dbReference>
<dbReference type="FunFam" id="3.90.1170.10:FF:000001">
    <property type="entry name" value="50S ribosomal protein L16"/>
    <property type="match status" value="1"/>
</dbReference>
<evidence type="ECO:0000256" key="8">
    <source>
        <dbReference type="RuleBase" id="RU004414"/>
    </source>
</evidence>
<keyword evidence="6 8" id="KW-0694">RNA-binding</keyword>
<dbReference type="CDD" id="cd01433">
    <property type="entry name" value="Ribosomal_L16_L10e"/>
    <property type="match status" value="1"/>
</dbReference>